<keyword evidence="2" id="KW-0472">Membrane</keyword>
<feature type="transmembrane region" description="Helical" evidence="2">
    <location>
        <begin position="193"/>
        <end position="215"/>
    </location>
</feature>
<feature type="transmembrane region" description="Helical" evidence="2">
    <location>
        <begin position="577"/>
        <end position="598"/>
    </location>
</feature>
<evidence type="ECO:0000256" key="1">
    <source>
        <dbReference type="SAM" id="MobiDB-lite"/>
    </source>
</evidence>
<feature type="compositionally biased region" description="Low complexity" evidence="1">
    <location>
        <begin position="47"/>
        <end position="56"/>
    </location>
</feature>
<evidence type="ECO:0000313" key="4">
    <source>
        <dbReference type="EMBL" id="RYO90694.1"/>
    </source>
</evidence>
<name>A0ABY0HEH8_9PEZI</name>
<organism evidence="4 5">
    <name type="scientific">Monosporascus cannonballus</name>
    <dbReference type="NCBI Taxonomy" id="155416"/>
    <lineage>
        <taxon>Eukaryota</taxon>
        <taxon>Fungi</taxon>
        <taxon>Dikarya</taxon>
        <taxon>Ascomycota</taxon>
        <taxon>Pezizomycotina</taxon>
        <taxon>Sordariomycetes</taxon>
        <taxon>Xylariomycetidae</taxon>
        <taxon>Xylariales</taxon>
        <taxon>Xylariales incertae sedis</taxon>
        <taxon>Monosporascus</taxon>
    </lineage>
</organism>
<keyword evidence="2" id="KW-1133">Transmembrane helix</keyword>
<feature type="transmembrane region" description="Helical" evidence="2">
    <location>
        <begin position="438"/>
        <end position="460"/>
    </location>
</feature>
<comment type="caution">
    <text evidence="4">The sequence shown here is derived from an EMBL/GenBank/DDBJ whole genome shotgun (WGS) entry which is preliminary data.</text>
</comment>
<feature type="transmembrane region" description="Helical" evidence="2">
    <location>
        <begin position="343"/>
        <end position="368"/>
    </location>
</feature>
<protein>
    <recommendedName>
        <fullName evidence="3">DUF6536 domain-containing protein</fullName>
    </recommendedName>
</protein>
<feature type="region of interest" description="Disordered" evidence="1">
    <location>
        <begin position="1"/>
        <end position="73"/>
    </location>
</feature>
<feature type="compositionally biased region" description="Polar residues" evidence="1">
    <location>
        <begin position="1"/>
        <end position="12"/>
    </location>
</feature>
<feature type="region of interest" description="Disordered" evidence="1">
    <location>
        <begin position="721"/>
        <end position="740"/>
    </location>
</feature>
<feature type="transmembrane region" description="Helical" evidence="2">
    <location>
        <begin position="618"/>
        <end position="640"/>
    </location>
</feature>
<evidence type="ECO:0000313" key="5">
    <source>
        <dbReference type="Proteomes" id="UP000294003"/>
    </source>
</evidence>
<feature type="transmembrane region" description="Helical" evidence="2">
    <location>
        <begin position="523"/>
        <end position="547"/>
    </location>
</feature>
<feature type="compositionally biased region" description="Gly residues" evidence="1">
    <location>
        <begin position="721"/>
        <end position="733"/>
    </location>
</feature>
<feature type="transmembrane region" description="Helical" evidence="2">
    <location>
        <begin position="240"/>
        <end position="261"/>
    </location>
</feature>
<dbReference type="PANTHER" id="PTHR35395">
    <property type="entry name" value="DUF6536 DOMAIN-CONTAINING PROTEIN"/>
    <property type="match status" value="1"/>
</dbReference>
<feature type="domain" description="DUF6536" evidence="3">
    <location>
        <begin position="189"/>
        <end position="325"/>
    </location>
</feature>
<accession>A0ABY0HEH8</accession>
<feature type="transmembrane region" description="Helical" evidence="2">
    <location>
        <begin position="300"/>
        <end position="323"/>
    </location>
</feature>
<keyword evidence="5" id="KW-1185">Reference proteome</keyword>
<proteinExistence type="predicted"/>
<sequence>MESRTNNGQSAGRSFWDDGGVGRGSVPLEMILEDTENSSSSRPPPTRGTRTTRTRSVAWPFHSRQGSSSASTTLSNLSGFRWASLQPRSFFQPRPDDATSIARSIVPDYILHYMRGETPESLARKREEKTWGQRDVNIEDRRDTYASCPVEYGHHYSSSTDLTRGATRGGNGYGSASRHSGLRRYLTGWRGGVVFNTIIFFLILVVEIVLLIIVLTKTRLLAGDPTVWSGDCGKARDINVGLHAVISVFSVVFLAGANYVFQVLTSPTRSEVDKAHESRRWLDIGVTSMRNFAHISGFRVFLGSTVLLTAVSTQVMYNAVIYVSREEGPGPGPGPRATCSVNLNGPLFGAVMLLHLALILSTATTLAARSSSSAFEPLATLGDAIRSFLRAPDPTTAGACLLTKRDVRWGRWGEGVQGARHFVPKVHRWLHTPSLRRWGLTALAWLAVCGPAAAGLALLATTTRGSGAESAIPITSTALFPPLGAPHTTFASPAQPAGSAVSQVNMAVLQTALLASLPRLLPAVLYLTVNALLTTYFLGHEFALFAAGVPRALRVSSVPAGQQTTSLYLTLPRPASWVLLALFAGIGFLTSQAVSPLVTFATPPSSAAPRTVIAVNTTALLALLAALAALALSTLGLGLLRRAPFAPLVASGGTAVPGNPLAQALRGGSCSAVVSAACHPPRGAYESARGCVAWGVVADGGEGDGAVARCAFTSNLHVNTLGGGEEGGEGGGPDHPAPAGLGFVDLARRYA</sequence>
<dbReference type="PANTHER" id="PTHR35395:SF1">
    <property type="entry name" value="DUF6536 DOMAIN-CONTAINING PROTEIN"/>
    <property type="match status" value="1"/>
</dbReference>
<dbReference type="EMBL" id="QJNS01000052">
    <property type="protein sequence ID" value="RYO90694.1"/>
    <property type="molecule type" value="Genomic_DNA"/>
</dbReference>
<evidence type="ECO:0000256" key="2">
    <source>
        <dbReference type="SAM" id="Phobius"/>
    </source>
</evidence>
<dbReference type="Proteomes" id="UP000294003">
    <property type="component" value="Unassembled WGS sequence"/>
</dbReference>
<feature type="region of interest" description="Disordered" evidence="1">
    <location>
        <begin position="159"/>
        <end position="179"/>
    </location>
</feature>
<evidence type="ECO:0000259" key="3">
    <source>
        <dbReference type="Pfam" id="PF20163"/>
    </source>
</evidence>
<dbReference type="InterPro" id="IPR046623">
    <property type="entry name" value="DUF6536"/>
</dbReference>
<dbReference type="Pfam" id="PF20163">
    <property type="entry name" value="DUF6536"/>
    <property type="match status" value="1"/>
</dbReference>
<reference evidence="4 5" key="1">
    <citation type="submission" date="2018-06" db="EMBL/GenBank/DDBJ databases">
        <title>Complete Genomes of Monosporascus.</title>
        <authorList>
            <person name="Robinson A.J."/>
            <person name="Natvig D.O."/>
        </authorList>
    </citation>
    <scope>NUCLEOTIDE SEQUENCE [LARGE SCALE GENOMIC DNA]</scope>
    <source>
        <strain evidence="4 5">CBS 609.92</strain>
    </source>
</reference>
<keyword evidence="2" id="KW-0812">Transmembrane</keyword>
<gene>
    <name evidence="4" type="ORF">DL762_002577</name>
</gene>